<reference evidence="1" key="2">
    <citation type="submission" date="2014-02" db="EMBL/GenBank/DDBJ databases">
        <title>Annotation of the Genome Sequence of Fusarium oxysporum f. sp. melonis 26406.</title>
        <authorList>
            <consortium name="The Broad Institute Genomics Platform"/>
            <person name="Ma L.-J."/>
            <person name="Corby-Kistler H."/>
            <person name="Broz K."/>
            <person name="Gale L.R."/>
            <person name="Jonkers W."/>
            <person name="O'Donnell K."/>
            <person name="Ploetz R."/>
            <person name="Steinberg C."/>
            <person name="Schwartz D.C."/>
            <person name="VanEtten H."/>
            <person name="Zhou S."/>
            <person name="Young S.K."/>
            <person name="Zeng Q."/>
            <person name="Gargeya S."/>
            <person name="Fitzgerald M."/>
            <person name="Abouelleil A."/>
            <person name="Alvarado L."/>
            <person name="Chapman S.B."/>
            <person name="Gainer-Dewar J."/>
            <person name="Goldberg J."/>
            <person name="Griggs A."/>
            <person name="Gujja S."/>
            <person name="Hansen M."/>
            <person name="Howarth C."/>
            <person name="Imamovic A."/>
            <person name="Ireland A."/>
            <person name="Larimer J."/>
            <person name="McCowan C."/>
            <person name="Murphy C."/>
            <person name="Pearson M."/>
            <person name="Poon T.W."/>
            <person name="Priest M."/>
            <person name="Roberts A."/>
            <person name="Saif S."/>
            <person name="Shea T."/>
            <person name="Sykes S."/>
            <person name="Wortman J."/>
            <person name="Nusbaum C."/>
            <person name="Birren B."/>
        </authorList>
    </citation>
    <scope>NUCLEOTIDE SEQUENCE</scope>
    <source>
        <strain evidence="1">26406</strain>
    </source>
</reference>
<dbReference type="AlphaFoldDB" id="W9Z5G4"/>
<dbReference type="VEuPathDB" id="FungiDB:FOMG_19375"/>
<proteinExistence type="predicted"/>
<gene>
    <name evidence="1" type="ORF">FOMG_19375</name>
</gene>
<dbReference type="Proteomes" id="UP000030703">
    <property type="component" value="Unassembled WGS sequence"/>
</dbReference>
<name>W9Z5G4_FUSOX</name>
<sequence>MGIQNINIEVRNDGDDLNLTSMYIEGFSDPNIPVPLMQVSGPFRWRAGAFFKALFPADFSRAATNETLVSIIVQRQLGADTINLRIVKKIFVVGFEYDPKTKNIITKLPHAICKTHIKTILTNKAMLAAATCKACTKTKRPCCKCCSSSSDGQGRNRQAQVDKVPKFVQSAVTEVVYAHPFAGKHGPLPFEDPLHKIIIALAALVALYIAEKLRRGQNSGGGDGGEGSAGVGGTWDETGNVECCEGGFEASVSGMLEELNGWHAAAGVLLTVAALSDDADLFERGQEATTPAKDELTISEIAEFVAQFGDATGITFGDSFGGFIDWVYKRALDSGRVLEHNVAKEPFKNVHLLDSYKVNVDWAYHDDGIYTHNRRRTLYISASFVKHPSHRNLTKTSGSTDKTMFIGPELYVIAILISDKGQRVVLELRDDGAQTGKSQPNSGVYVVSTPGIRFEEGNWYLFVVSQDTNTVIEGTEPRIAAKTIGGLVLTNQYSLRFDQEPCQLDHDAVITMITGAAEPISIR</sequence>
<reference evidence="1" key="1">
    <citation type="submission" date="2012-04" db="EMBL/GenBank/DDBJ databases">
        <title>The Genome Sequence of Fusarium oxysporum melonis.</title>
        <authorList>
            <consortium name="The Broad Institute Genome Sequencing Platform"/>
            <person name="Ma L.-J."/>
            <person name="Gale L.R."/>
            <person name="Schwartz D.C."/>
            <person name="Zhou S."/>
            <person name="Corby-Kistler H."/>
            <person name="Young S.K."/>
            <person name="Zeng Q."/>
            <person name="Gargeya S."/>
            <person name="Fitzgerald M."/>
            <person name="Haas B."/>
            <person name="Abouelleil A."/>
            <person name="Alvarado L."/>
            <person name="Arachchi H.M."/>
            <person name="Berlin A."/>
            <person name="Brown A."/>
            <person name="Chapman S.B."/>
            <person name="Chen Z."/>
            <person name="Dunbar C."/>
            <person name="Freedman E."/>
            <person name="Gearin G."/>
            <person name="Goldberg J."/>
            <person name="Griggs A."/>
            <person name="Gujja S."/>
            <person name="Heiman D."/>
            <person name="Howarth C."/>
            <person name="Larson L."/>
            <person name="Lui A."/>
            <person name="MacDonald P.J.P."/>
            <person name="Montmayeur A."/>
            <person name="Murphy C."/>
            <person name="Neiman D."/>
            <person name="Pearson M."/>
            <person name="Priest M."/>
            <person name="Roberts A."/>
            <person name="Saif S."/>
            <person name="Shea T."/>
            <person name="Shenoy N."/>
            <person name="Sisk P."/>
            <person name="Stolte C."/>
            <person name="Sykes S."/>
            <person name="Wortman J."/>
            <person name="Nusbaum C."/>
            <person name="Birren B."/>
        </authorList>
    </citation>
    <scope>NUCLEOTIDE SEQUENCE</scope>
    <source>
        <strain evidence="1">26406</strain>
    </source>
</reference>
<organism evidence="1">
    <name type="scientific">Fusarium oxysporum f. sp. melonis 26406</name>
    <dbReference type="NCBI Taxonomy" id="1089452"/>
    <lineage>
        <taxon>Eukaryota</taxon>
        <taxon>Fungi</taxon>
        <taxon>Dikarya</taxon>
        <taxon>Ascomycota</taxon>
        <taxon>Pezizomycotina</taxon>
        <taxon>Sordariomycetes</taxon>
        <taxon>Hypocreomycetidae</taxon>
        <taxon>Hypocreales</taxon>
        <taxon>Nectriaceae</taxon>
        <taxon>Fusarium</taxon>
        <taxon>Fusarium oxysporum species complex</taxon>
    </lineage>
</organism>
<evidence type="ECO:0000313" key="1">
    <source>
        <dbReference type="EMBL" id="EXK23872.1"/>
    </source>
</evidence>
<dbReference type="HOGENOM" id="CLU_509641_0_0_1"/>
<dbReference type="EMBL" id="KI980517">
    <property type="protein sequence ID" value="EXK23872.1"/>
    <property type="molecule type" value="Genomic_DNA"/>
</dbReference>
<accession>W9Z5G4</accession>
<protein>
    <submittedName>
        <fullName evidence="1">Uncharacterized protein</fullName>
    </submittedName>
</protein>